<reference evidence="2 3" key="1">
    <citation type="submission" date="2007-03" db="EMBL/GenBank/DDBJ databases">
        <title>Complete sequence of Desulfotomaculum reducens MI-1.</title>
        <authorList>
            <consortium name="US DOE Joint Genome Institute"/>
            <person name="Copeland A."/>
            <person name="Lucas S."/>
            <person name="Lapidus A."/>
            <person name="Barry K."/>
            <person name="Detter J.C."/>
            <person name="Glavina del Rio T."/>
            <person name="Hammon N."/>
            <person name="Israni S."/>
            <person name="Dalin E."/>
            <person name="Tice H."/>
            <person name="Pitluck S."/>
            <person name="Sims D."/>
            <person name="Brettin T."/>
            <person name="Bruce D."/>
            <person name="Han C."/>
            <person name="Tapia R."/>
            <person name="Schmutz J."/>
            <person name="Larimer F."/>
            <person name="Land M."/>
            <person name="Hauser L."/>
            <person name="Kyrpides N."/>
            <person name="Kim E."/>
            <person name="Tebo B.M."/>
            <person name="Richardson P."/>
        </authorList>
    </citation>
    <scope>NUCLEOTIDE SEQUENCE [LARGE SCALE GENOMIC DNA]</scope>
    <source>
        <strain evidence="2 3">MI-1</strain>
    </source>
</reference>
<dbReference type="GO" id="GO:0003677">
    <property type="term" value="F:DNA binding"/>
    <property type="evidence" value="ECO:0007669"/>
    <property type="project" value="UniProtKB-KW"/>
</dbReference>
<dbReference type="InterPro" id="IPR036894">
    <property type="entry name" value="YbaB-like_sf"/>
</dbReference>
<dbReference type="HOGENOM" id="CLU_140930_3_1_9"/>
<name>A4J0N3_DESRM</name>
<dbReference type="PANTHER" id="PTHR33449:SF1">
    <property type="entry name" value="NUCLEOID-ASSOCIATED PROTEIN YBAB"/>
    <property type="match status" value="1"/>
</dbReference>
<dbReference type="Pfam" id="PF02575">
    <property type="entry name" value="YbaB_DNA_bd"/>
    <property type="match status" value="1"/>
</dbReference>
<dbReference type="KEGG" id="drm:Dred_0086"/>
<dbReference type="RefSeq" id="WP_011876480.1">
    <property type="nucleotide sequence ID" value="NC_009253.1"/>
</dbReference>
<dbReference type="PIRSF" id="PIRSF004555">
    <property type="entry name" value="UCP004555"/>
    <property type="match status" value="1"/>
</dbReference>
<accession>A4J0N3</accession>
<organism evidence="2 3">
    <name type="scientific">Desulforamulus reducens (strain ATCC BAA-1160 / DSM 100696 / MI-1)</name>
    <name type="common">Desulfotomaculum reducens</name>
    <dbReference type="NCBI Taxonomy" id="349161"/>
    <lineage>
        <taxon>Bacteria</taxon>
        <taxon>Bacillati</taxon>
        <taxon>Bacillota</taxon>
        <taxon>Clostridia</taxon>
        <taxon>Eubacteriales</taxon>
        <taxon>Peptococcaceae</taxon>
        <taxon>Desulforamulus</taxon>
    </lineage>
</organism>
<dbReference type="OrthoDB" id="1787091at2"/>
<evidence type="ECO:0000256" key="1">
    <source>
        <dbReference type="ARBA" id="ARBA00023125"/>
    </source>
</evidence>
<evidence type="ECO:0008006" key="4">
    <source>
        <dbReference type="Google" id="ProtNLM"/>
    </source>
</evidence>
<dbReference type="NCBIfam" id="TIGR00103">
    <property type="entry name" value="DNA_YbaB_EbfC"/>
    <property type="match status" value="1"/>
</dbReference>
<dbReference type="SUPFAM" id="SSF82607">
    <property type="entry name" value="YbaB-like"/>
    <property type="match status" value="1"/>
</dbReference>
<evidence type="ECO:0000313" key="2">
    <source>
        <dbReference type="EMBL" id="ABO48636.1"/>
    </source>
</evidence>
<proteinExistence type="predicted"/>
<dbReference type="Gene3D" id="3.30.1310.10">
    <property type="entry name" value="Nucleoid-associated protein YbaB-like domain"/>
    <property type="match status" value="1"/>
</dbReference>
<dbReference type="GO" id="GO:0005829">
    <property type="term" value="C:cytosol"/>
    <property type="evidence" value="ECO:0007669"/>
    <property type="project" value="TreeGrafter"/>
</dbReference>
<dbReference type="eggNOG" id="COG0718">
    <property type="taxonomic scope" value="Bacteria"/>
</dbReference>
<dbReference type="AlphaFoldDB" id="A4J0N3"/>
<evidence type="ECO:0000313" key="3">
    <source>
        <dbReference type="Proteomes" id="UP000001556"/>
    </source>
</evidence>
<sequence>MFGNMAKVVGQIQNIQQFLKDMTVEGTAGDGLVKVIINGQQSILAVRFDPDRISAVEPEALGQMITEAYNQAQLESKEKAKEEVTKATGLNLSNLPGIF</sequence>
<dbReference type="InterPro" id="IPR004401">
    <property type="entry name" value="YbaB/EbfC"/>
</dbReference>
<dbReference type="STRING" id="349161.Dred_0086"/>
<keyword evidence="3" id="KW-1185">Reference proteome</keyword>
<dbReference type="EMBL" id="CP000612">
    <property type="protein sequence ID" value="ABO48636.1"/>
    <property type="molecule type" value="Genomic_DNA"/>
</dbReference>
<dbReference type="PANTHER" id="PTHR33449">
    <property type="entry name" value="NUCLEOID-ASSOCIATED PROTEIN YBAB"/>
    <property type="match status" value="1"/>
</dbReference>
<dbReference type="Proteomes" id="UP000001556">
    <property type="component" value="Chromosome"/>
</dbReference>
<keyword evidence="1" id="KW-0238">DNA-binding</keyword>
<protein>
    <recommendedName>
        <fullName evidence="4">Nucleoid-associated protein</fullName>
    </recommendedName>
</protein>
<gene>
    <name evidence="2" type="ordered locus">Dred_0086</name>
</gene>